<sequence>MKFISIVLSLALSACAMAAPNAMPEAVPDAKSFTKRASKRVRIHHVTGSPMGISAARDVARRTVPLSPVARPFLITGFVGTCHQKSVLCEKRLGNWKKAENWNSGKGAGMVEMLKYLLQLQVFQAQ</sequence>
<evidence type="ECO:0000313" key="3">
    <source>
        <dbReference type="Proteomes" id="UP000799539"/>
    </source>
</evidence>
<keyword evidence="3" id="KW-1185">Reference proteome</keyword>
<gene>
    <name evidence="2" type="ORF">CERZMDRAFT_98003</name>
</gene>
<protein>
    <submittedName>
        <fullName evidence="2">Uncharacterized protein</fullName>
    </submittedName>
</protein>
<evidence type="ECO:0000256" key="1">
    <source>
        <dbReference type="SAM" id="SignalP"/>
    </source>
</evidence>
<dbReference type="PROSITE" id="PS51257">
    <property type="entry name" value="PROKAR_LIPOPROTEIN"/>
    <property type="match status" value="1"/>
</dbReference>
<organism evidence="2 3">
    <name type="scientific">Cercospora zeae-maydis SCOH1-5</name>
    <dbReference type="NCBI Taxonomy" id="717836"/>
    <lineage>
        <taxon>Eukaryota</taxon>
        <taxon>Fungi</taxon>
        <taxon>Dikarya</taxon>
        <taxon>Ascomycota</taxon>
        <taxon>Pezizomycotina</taxon>
        <taxon>Dothideomycetes</taxon>
        <taxon>Dothideomycetidae</taxon>
        <taxon>Mycosphaerellales</taxon>
        <taxon>Mycosphaerellaceae</taxon>
        <taxon>Cercospora</taxon>
    </lineage>
</organism>
<feature type="signal peptide" evidence="1">
    <location>
        <begin position="1"/>
        <end position="18"/>
    </location>
</feature>
<dbReference type="AlphaFoldDB" id="A0A6A6FF33"/>
<evidence type="ECO:0000313" key="2">
    <source>
        <dbReference type="EMBL" id="KAF2212089.1"/>
    </source>
</evidence>
<reference evidence="2" key="1">
    <citation type="journal article" date="2020" name="Stud. Mycol.">
        <title>101 Dothideomycetes genomes: a test case for predicting lifestyles and emergence of pathogens.</title>
        <authorList>
            <person name="Haridas S."/>
            <person name="Albert R."/>
            <person name="Binder M."/>
            <person name="Bloem J."/>
            <person name="Labutti K."/>
            <person name="Salamov A."/>
            <person name="Andreopoulos B."/>
            <person name="Baker S."/>
            <person name="Barry K."/>
            <person name="Bills G."/>
            <person name="Bluhm B."/>
            <person name="Cannon C."/>
            <person name="Castanera R."/>
            <person name="Culley D."/>
            <person name="Daum C."/>
            <person name="Ezra D."/>
            <person name="Gonzalez J."/>
            <person name="Henrissat B."/>
            <person name="Kuo A."/>
            <person name="Liang C."/>
            <person name="Lipzen A."/>
            <person name="Lutzoni F."/>
            <person name="Magnuson J."/>
            <person name="Mondo S."/>
            <person name="Nolan M."/>
            <person name="Ohm R."/>
            <person name="Pangilinan J."/>
            <person name="Park H.-J."/>
            <person name="Ramirez L."/>
            <person name="Alfaro M."/>
            <person name="Sun H."/>
            <person name="Tritt A."/>
            <person name="Yoshinaga Y."/>
            <person name="Zwiers L.-H."/>
            <person name="Turgeon B."/>
            <person name="Goodwin S."/>
            <person name="Spatafora J."/>
            <person name="Crous P."/>
            <person name="Grigoriev I."/>
        </authorList>
    </citation>
    <scope>NUCLEOTIDE SEQUENCE</scope>
    <source>
        <strain evidence="2">SCOH1-5</strain>
    </source>
</reference>
<dbReference type="Proteomes" id="UP000799539">
    <property type="component" value="Unassembled WGS sequence"/>
</dbReference>
<dbReference type="EMBL" id="ML992674">
    <property type="protein sequence ID" value="KAF2212089.1"/>
    <property type="molecule type" value="Genomic_DNA"/>
</dbReference>
<keyword evidence="1" id="KW-0732">Signal</keyword>
<accession>A0A6A6FF33</accession>
<proteinExistence type="predicted"/>
<name>A0A6A6FF33_9PEZI</name>
<feature type="chain" id="PRO_5025368176" evidence="1">
    <location>
        <begin position="19"/>
        <end position="126"/>
    </location>
</feature>